<dbReference type="EMBL" id="CT868218">
    <property type="protein sequence ID" value="CAK75755.1"/>
    <property type="molecule type" value="Genomic_DNA"/>
</dbReference>
<protein>
    <submittedName>
        <fullName evidence="1">Uncharacterized protein</fullName>
    </submittedName>
</protein>
<keyword evidence="2" id="KW-1185">Reference proteome</keyword>
<dbReference type="Proteomes" id="UP000000600">
    <property type="component" value="Unassembled WGS sequence"/>
</dbReference>
<gene>
    <name evidence="1" type="ORF">GSPATT00039093001</name>
</gene>
<name>A0CY88_PARTE</name>
<sequence length="205" mass="23708">MKQPKFQKKVDATNRYLDINLTEIERVARNTVKPRLSYQPGSLEVKQSLLKRLINRQCCYKIQSNINNQNQRLLLCKINHQNICPALLQFITHDAQKMQLINSYSLDKKSTSLLAAKVINITILRSRQLCGYKQVEVYVLQQLINAEYTAGRQNQHSRDNQMKQAQAKVTKLQLVLSKSTQMKMAVAQCYKLRLELISITEASQQ</sequence>
<dbReference type="RefSeq" id="XP_001443152.1">
    <property type="nucleotide sequence ID" value="XM_001443115.1"/>
</dbReference>
<dbReference type="InParanoid" id="A0CY88"/>
<evidence type="ECO:0000313" key="1">
    <source>
        <dbReference type="EMBL" id="CAK75755.1"/>
    </source>
</evidence>
<dbReference type="KEGG" id="ptm:GSPATT00039093001"/>
<organism evidence="1 2">
    <name type="scientific">Paramecium tetraurelia</name>
    <dbReference type="NCBI Taxonomy" id="5888"/>
    <lineage>
        <taxon>Eukaryota</taxon>
        <taxon>Sar</taxon>
        <taxon>Alveolata</taxon>
        <taxon>Ciliophora</taxon>
        <taxon>Intramacronucleata</taxon>
        <taxon>Oligohymenophorea</taxon>
        <taxon>Peniculida</taxon>
        <taxon>Parameciidae</taxon>
        <taxon>Paramecium</taxon>
    </lineage>
</organism>
<dbReference type="GeneID" id="5028939"/>
<proteinExistence type="predicted"/>
<dbReference type="AlphaFoldDB" id="A0CY88"/>
<evidence type="ECO:0000313" key="2">
    <source>
        <dbReference type="Proteomes" id="UP000000600"/>
    </source>
</evidence>
<accession>A0CY88</accession>
<dbReference type="HOGENOM" id="CLU_1339776_0_0_1"/>
<reference evidence="1 2" key="1">
    <citation type="journal article" date="2006" name="Nature">
        <title>Global trends of whole-genome duplications revealed by the ciliate Paramecium tetraurelia.</title>
        <authorList>
            <consortium name="Genoscope"/>
            <person name="Aury J.-M."/>
            <person name="Jaillon O."/>
            <person name="Duret L."/>
            <person name="Noel B."/>
            <person name="Jubin C."/>
            <person name="Porcel B.M."/>
            <person name="Segurens B."/>
            <person name="Daubin V."/>
            <person name="Anthouard V."/>
            <person name="Aiach N."/>
            <person name="Arnaiz O."/>
            <person name="Billaut A."/>
            <person name="Beisson J."/>
            <person name="Blanc I."/>
            <person name="Bouhouche K."/>
            <person name="Camara F."/>
            <person name="Duharcourt S."/>
            <person name="Guigo R."/>
            <person name="Gogendeau D."/>
            <person name="Katinka M."/>
            <person name="Keller A.-M."/>
            <person name="Kissmehl R."/>
            <person name="Klotz C."/>
            <person name="Koll F."/>
            <person name="Le Moue A."/>
            <person name="Lepere C."/>
            <person name="Malinsky S."/>
            <person name="Nowacki M."/>
            <person name="Nowak J.K."/>
            <person name="Plattner H."/>
            <person name="Poulain J."/>
            <person name="Ruiz F."/>
            <person name="Serrano V."/>
            <person name="Zagulski M."/>
            <person name="Dessen P."/>
            <person name="Betermier M."/>
            <person name="Weissenbach J."/>
            <person name="Scarpelli C."/>
            <person name="Schachter V."/>
            <person name="Sperling L."/>
            <person name="Meyer E."/>
            <person name="Cohen J."/>
            <person name="Wincker P."/>
        </authorList>
    </citation>
    <scope>NUCLEOTIDE SEQUENCE [LARGE SCALE GENOMIC DNA]</scope>
    <source>
        <strain evidence="1 2">Stock d4-2</strain>
    </source>
</reference>